<comment type="similarity">
    <text evidence="2 8">Belongs to the UDP-glucose/GDP-mannose dehydrogenase family.</text>
</comment>
<dbReference type="Gene3D" id="3.40.50.720">
    <property type="entry name" value="NAD(P)-binding Rossmann-like Domain"/>
    <property type="match status" value="2"/>
</dbReference>
<evidence type="ECO:0000256" key="8">
    <source>
        <dbReference type="PIRNR" id="PIRNR000124"/>
    </source>
</evidence>
<organism evidence="13 14">
    <name type="scientific">Burkholderia ubonensis</name>
    <dbReference type="NCBI Taxonomy" id="101571"/>
    <lineage>
        <taxon>Bacteria</taxon>
        <taxon>Pseudomonadati</taxon>
        <taxon>Pseudomonadota</taxon>
        <taxon>Betaproteobacteria</taxon>
        <taxon>Burkholderiales</taxon>
        <taxon>Burkholderiaceae</taxon>
        <taxon>Burkholderia</taxon>
        <taxon>Burkholderia cepacia complex</taxon>
    </lineage>
</organism>
<accession>A0AB73G2G4</accession>
<feature type="binding site" evidence="11">
    <location>
        <position position="119"/>
    </location>
    <ligand>
        <name>NAD(+)</name>
        <dbReference type="ChEBI" id="CHEBI:57540"/>
    </ligand>
</feature>
<dbReference type="InterPro" id="IPR028357">
    <property type="entry name" value="UDPglc_DH_bac"/>
</dbReference>
<dbReference type="SUPFAM" id="SSF48179">
    <property type="entry name" value="6-phosphogluconate dehydrogenase C-terminal domain-like"/>
    <property type="match status" value="1"/>
</dbReference>
<dbReference type="Pfam" id="PF03721">
    <property type="entry name" value="UDPG_MGDP_dh_N"/>
    <property type="match status" value="1"/>
</dbReference>
<dbReference type="SUPFAM" id="SSF52413">
    <property type="entry name" value="UDP-glucose/GDP-mannose dehydrogenase C-terminal domain"/>
    <property type="match status" value="1"/>
</dbReference>
<dbReference type="EC" id="1.1.1.22" evidence="3 8"/>
<dbReference type="GO" id="GO:0003979">
    <property type="term" value="F:UDP-glucose 6-dehydrogenase activity"/>
    <property type="evidence" value="ECO:0007669"/>
    <property type="project" value="UniProtKB-EC"/>
</dbReference>
<dbReference type="PIRSF" id="PIRSF500134">
    <property type="entry name" value="UDPglc_DH_bac"/>
    <property type="match status" value="1"/>
</dbReference>
<protein>
    <recommendedName>
        <fullName evidence="4 8">UDP-glucose 6-dehydrogenase</fullName>
        <ecNumber evidence="3 8">1.1.1.22</ecNumber>
    </recommendedName>
</protein>
<dbReference type="GO" id="GO:0051287">
    <property type="term" value="F:NAD binding"/>
    <property type="evidence" value="ECO:0007669"/>
    <property type="project" value="InterPro"/>
</dbReference>
<keyword evidence="5 8" id="KW-0560">Oxidoreductase</keyword>
<dbReference type="PIRSF" id="PIRSF000124">
    <property type="entry name" value="UDPglc_GDPman_dh"/>
    <property type="match status" value="1"/>
</dbReference>
<feature type="binding site" evidence="10">
    <location>
        <begin position="253"/>
        <end position="257"/>
    </location>
    <ligand>
        <name>substrate</name>
    </ligand>
</feature>
<feature type="binding site" evidence="11">
    <location>
        <position position="156"/>
    </location>
    <ligand>
        <name>NAD(+)</name>
        <dbReference type="ChEBI" id="CHEBI:57540"/>
    </ligand>
</feature>
<feature type="domain" description="UDP-glucose/GDP-mannose dehydrogenase C-terminal" evidence="12">
    <location>
        <begin position="318"/>
        <end position="426"/>
    </location>
</feature>
<evidence type="ECO:0000256" key="11">
    <source>
        <dbReference type="PIRSR" id="PIRSR500134-3"/>
    </source>
</evidence>
<dbReference type="SUPFAM" id="SSF51735">
    <property type="entry name" value="NAD(P)-binding Rossmann-fold domains"/>
    <property type="match status" value="1"/>
</dbReference>
<comment type="catalytic activity">
    <reaction evidence="7 8">
        <text>UDP-alpha-D-glucose + 2 NAD(+) + H2O = UDP-alpha-D-glucuronate + 2 NADH + 3 H(+)</text>
        <dbReference type="Rhea" id="RHEA:23596"/>
        <dbReference type="ChEBI" id="CHEBI:15377"/>
        <dbReference type="ChEBI" id="CHEBI:15378"/>
        <dbReference type="ChEBI" id="CHEBI:57540"/>
        <dbReference type="ChEBI" id="CHEBI:57945"/>
        <dbReference type="ChEBI" id="CHEBI:58052"/>
        <dbReference type="ChEBI" id="CHEBI:58885"/>
        <dbReference type="EC" id="1.1.1.22"/>
    </reaction>
</comment>
<feature type="binding site" evidence="10">
    <location>
        <position position="261"/>
    </location>
    <ligand>
        <name>substrate</name>
    </ligand>
</feature>
<dbReference type="RefSeq" id="WP_059589775.1">
    <property type="nucleotide sequence ID" value="NZ_LOVB01000058.1"/>
</dbReference>
<evidence type="ECO:0000256" key="6">
    <source>
        <dbReference type="ARBA" id="ARBA00023027"/>
    </source>
</evidence>
<dbReference type="InterPro" id="IPR001732">
    <property type="entry name" value="UDP-Glc/GDP-Man_DH_N"/>
</dbReference>
<feature type="binding site" evidence="10">
    <location>
        <position position="325"/>
    </location>
    <ligand>
        <name>substrate</name>
    </ligand>
</feature>
<evidence type="ECO:0000313" key="14">
    <source>
        <dbReference type="Proteomes" id="UP000061665"/>
    </source>
</evidence>
<dbReference type="SMART" id="SM00984">
    <property type="entry name" value="UDPG_MGDP_dh_C"/>
    <property type="match status" value="1"/>
</dbReference>
<reference evidence="13 14" key="1">
    <citation type="submission" date="2015-11" db="EMBL/GenBank/DDBJ databases">
        <title>Expanding the genomic diversity of Burkholderia species for the development of highly accurate diagnostics.</title>
        <authorList>
            <person name="Sahl J."/>
            <person name="Keim P."/>
            <person name="Wagner D."/>
        </authorList>
    </citation>
    <scope>NUCLEOTIDE SEQUENCE [LARGE SCALE GENOMIC DNA]</scope>
    <source>
        <strain evidence="13 14">MSMB2058</strain>
    </source>
</reference>
<feature type="binding site" evidence="11">
    <location>
        <position position="332"/>
    </location>
    <ligand>
        <name>NAD(+)</name>
        <dbReference type="ChEBI" id="CHEBI:57540"/>
    </ligand>
</feature>
<evidence type="ECO:0000256" key="9">
    <source>
        <dbReference type="PIRSR" id="PIRSR500134-1"/>
    </source>
</evidence>
<feature type="binding site" evidence="11">
    <location>
        <position position="84"/>
    </location>
    <ligand>
        <name>NAD(+)</name>
        <dbReference type="ChEBI" id="CHEBI:57540"/>
    </ligand>
</feature>
<dbReference type="InterPro" id="IPR017476">
    <property type="entry name" value="UDP-Glc/GDP-Man"/>
</dbReference>
<feature type="binding site" evidence="11">
    <location>
        <position position="29"/>
    </location>
    <ligand>
        <name>NAD(+)</name>
        <dbReference type="ChEBI" id="CHEBI:57540"/>
    </ligand>
</feature>
<sequence length="441" mass="48768">MISIIGTGYVGLVTGACLAEMGNDVTCVDVDARKIDDLRKGHLPFYEPGLTSIVLKNQRGGRLHFTTDLADADAASPVFIAVGTPPSHDGSADLRHVMDAAHAIGRVITGYCVVVVKSTVPVGTCDTVRRIIRDELDRRGMYVEFDMVSNPEFLKEGDAINDFMRPDRIVLGSESERATTIMKDIYAPFTRNHKRLMSVGLRDAEMVKYVTNTMLATKVSLMNEVANLCEHTSVDVDNVRRCVGSDSRIGHAFIYPGCGYGGSCFPKDVKALKKAAEQAGFVPTMLNAVEAVNESQKRRLFEKVVARFGARLEGHTFSLWGLSFKPDTDDMREAPSLVLLGNLIEAGARVQAYDPAAMEMAKQTLPAAWFDDGSLKLADHQYDALAGADAMILVTEWRQFRQPDFNAMKKTMRRLVIFDGRNQYDPLYLRAEGFEYFGIGR</sequence>
<dbReference type="Pfam" id="PF03720">
    <property type="entry name" value="UDPG_MGDP_dh_C"/>
    <property type="match status" value="1"/>
</dbReference>
<dbReference type="InterPro" id="IPR036291">
    <property type="entry name" value="NAD(P)-bd_dom_sf"/>
</dbReference>
<dbReference type="InterPro" id="IPR014026">
    <property type="entry name" value="UDP-Glc/GDP-Man_DH_dimer"/>
</dbReference>
<dbReference type="Proteomes" id="UP000061665">
    <property type="component" value="Unassembled WGS sequence"/>
</dbReference>
<dbReference type="AlphaFoldDB" id="A0AB73G2G4"/>
<dbReference type="Pfam" id="PF00984">
    <property type="entry name" value="UDPG_MGDP_dh"/>
    <property type="match status" value="1"/>
</dbReference>
<evidence type="ECO:0000256" key="1">
    <source>
        <dbReference type="ARBA" id="ARBA00004701"/>
    </source>
</evidence>
<dbReference type="InterPro" id="IPR036220">
    <property type="entry name" value="UDP-Glc/GDP-Man_DH_C_sf"/>
</dbReference>
<dbReference type="NCBIfam" id="TIGR03026">
    <property type="entry name" value="NDP-sugDHase"/>
    <property type="match status" value="1"/>
</dbReference>
<keyword evidence="6 8" id="KW-0520">NAD</keyword>
<feature type="binding site" evidence="11">
    <location>
        <position position="34"/>
    </location>
    <ligand>
        <name>NAD(+)</name>
        <dbReference type="ChEBI" id="CHEBI:57540"/>
    </ligand>
</feature>
<dbReference type="InterPro" id="IPR014027">
    <property type="entry name" value="UDP-Glc/GDP-Man_DH_C"/>
</dbReference>
<dbReference type="PANTHER" id="PTHR43750">
    <property type="entry name" value="UDP-GLUCOSE 6-DEHYDROGENASE TUAD"/>
    <property type="match status" value="1"/>
</dbReference>
<dbReference type="InterPro" id="IPR008927">
    <property type="entry name" value="6-PGluconate_DH-like_C_sf"/>
</dbReference>
<dbReference type="EMBL" id="LOZE01000044">
    <property type="protein sequence ID" value="KVM34409.1"/>
    <property type="molecule type" value="Genomic_DNA"/>
</dbReference>
<dbReference type="Gene3D" id="1.20.5.100">
    <property type="entry name" value="Cytochrome c1, transmembrane anchor, C-terminal"/>
    <property type="match status" value="1"/>
</dbReference>
<feature type="binding site" evidence="10">
    <location>
        <begin position="153"/>
        <end position="156"/>
    </location>
    <ligand>
        <name>substrate</name>
    </ligand>
</feature>
<feature type="binding site" evidence="10">
    <location>
        <position position="208"/>
    </location>
    <ligand>
        <name>substrate</name>
    </ligand>
</feature>
<name>A0AB73G2G4_9BURK</name>
<comment type="caution">
    <text evidence="13">The sequence shown here is derived from an EMBL/GenBank/DDBJ whole genome shotgun (WGS) entry which is preliminary data.</text>
</comment>
<gene>
    <name evidence="13" type="ORF">WJ53_33595</name>
</gene>
<dbReference type="GO" id="GO:0000271">
    <property type="term" value="P:polysaccharide biosynthetic process"/>
    <property type="evidence" value="ECO:0007669"/>
    <property type="project" value="InterPro"/>
</dbReference>
<comment type="pathway">
    <text evidence="1">Nucleotide-sugar biosynthesis; UDP-alpha-D-glucuronate biosynthesis; UDP-alpha-D-glucuronate from UDP-alpha-D-glucose: step 1/1.</text>
</comment>
<evidence type="ECO:0000259" key="12">
    <source>
        <dbReference type="SMART" id="SM00984"/>
    </source>
</evidence>
<evidence type="ECO:0000256" key="3">
    <source>
        <dbReference type="ARBA" id="ARBA00012954"/>
    </source>
</evidence>
<evidence type="ECO:0000256" key="5">
    <source>
        <dbReference type="ARBA" id="ARBA00023002"/>
    </source>
</evidence>
<feature type="binding site" evidence="11">
    <location>
        <position position="267"/>
    </location>
    <ligand>
        <name>NAD(+)</name>
        <dbReference type="ChEBI" id="CHEBI:57540"/>
    </ligand>
</feature>
<proteinExistence type="inferred from homology"/>
<evidence type="ECO:0000256" key="4">
    <source>
        <dbReference type="ARBA" id="ARBA00015132"/>
    </source>
</evidence>
<evidence type="ECO:0000313" key="13">
    <source>
        <dbReference type="EMBL" id="KVM34409.1"/>
    </source>
</evidence>
<dbReference type="PANTHER" id="PTHR43750:SF3">
    <property type="entry name" value="UDP-GLUCOSE 6-DEHYDROGENASE TUAD"/>
    <property type="match status" value="1"/>
</dbReference>
<evidence type="ECO:0000256" key="10">
    <source>
        <dbReference type="PIRSR" id="PIRSR500134-2"/>
    </source>
</evidence>
<feature type="active site" description="Nucleophile" evidence="9">
    <location>
        <position position="264"/>
    </location>
</feature>
<evidence type="ECO:0000256" key="7">
    <source>
        <dbReference type="ARBA" id="ARBA00047473"/>
    </source>
</evidence>
<evidence type="ECO:0000256" key="2">
    <source>
        <dbReference type="ARBA" id="ARBA00006601"/>
    </source>
</evidence>